<gene>
    <name evidence="1" type="ORF">GL284_11575</name>
</gene>
<dbReference type="RefSeq" id="WP_155044792.1">
    <property type="nucleotide sequence ID" value="NZ_WMIH01000010.1"/>
</dbReference>
<protein>
    <submittedName>
        <fullName evidence="1">Uncharacterized protein</fullName>
    </submittedName>
</protein>
<keyword evidence="2" id="KW-1185">Reference proteome</keyword>
<accession>A0A6L6J299</accession>
<reference evidence="1 2" key="1">
    <citation type="submission" date="2019-11" db="EMBL/GenBank/DDBJ databases">
        <authorList>
            <person name="Dong K."/>
        </authorList>
    </citation>
    <scope>NUCLEOTIDE SEQUENCE [LARGE SCALE GENOMIC DNA]</scope>
    <source>
        <strain evidence="1 2">DK608</strain>
    </source>
</reference>
<evidence type="ECO:0000313" key="2">
    <source>
        <dbReference type="Proteomes" id="UP000478740"/>
    </source>
</evidence>
<dbReference type="Proteomes" id="UP000478740">
    <property type="component" value="Unassembled WGS sequence"/>
</dbReference>
<dbReference type="EMBL" id="WMII01000010">
    <property type="protein sequence ID" value="MTH64904.1"/>
    <property type="molecule type" value="Genomic_DNA"/>
</dbReference>
<dbReference type="AlphaFoldDB" id="A0A6L6J299"/>
<comment type="caution">
    <text evidence="1">The sequence shown here is derived from an EMBL/GenBank/DDBJ whole genome shotgun (WGS) entry which is preliminary data.</text>
</comment>
<organism evidence="1 2">
    <name type="scientific">Paracoccus shanxieyensis</name>
    <dbReference type="NCBI Taxonomy" id="2675752"/>
    <lineage>
        <taxon>Bacteria</taxon>
        <taxon>Pseudomonadati</taxon>
        <taxon>Pseudomonadota</taxon>
        <taxon>Alphaproteobacteria</taxon>
        <taxon>Rhodobacterales</taxon>
        <taxon>Paracoccaceae</taxon>
        <taxon>Paracoccus</taxon>
    </lineage>
</organism>
<proteinExistence type="predicted"/>
<evidence type="ECO:0000313" key="1">
    <source>
        <dbReference type="EMBL" id="MTH64904.1"/>
    </source>
</evidence>
<sequence length="204" mass="23220">MIVTMHSGDKLVSIEAYPAPKRDRIDVEAASHAYSLARDYAQRMASRRGQAVGLENAQTFVSAMDDFIIFCLFCRRYVELIPQCKLGGHSIVVVEVPEEEPHFGFSRNGTQKNLSLKTLLERVIHCIFHYPLYKTHPNGDDTIIAGCEVKSDREQVYQIGFDSVVDAFLSHVPSELEAQRVEHLAQDRIERDQMIAEYKQRGHV</sequence>
<name>A0A6L6J299_9RHOB</name>